<proteinExistence type="predicted"/>
<dbReference type="Proteomes" id="UP000013984">
    <property type="component" value="Unassembled WGS sequence"/>
</dbReference>
<gene>
    <name evidence="1" type="ORF">LEP1GSC195_1767</name>
</gene>
<comment type="caution">
    <text evidence="1">The sequence shown here is derived from an EMBL/GenBank/DDBJ whole genome shotgun (WGS) entry which is preliminary data.</text>
</comment>
<organism evidence="1 2">
    <name type="scientific">Leptospira wolbachii serovar Codice str. CDC</name>
    <dbReference type="NCBI Taxonomy" id="1218599"/>
    <lineage>
        <taxon>Bacteria</taxon>
        <taxon>Pseudomonadati</taxon>
        <taxon>Spirochaetota</taxon>
        <taxon>Spirochaetia</taxon>
        <taxon>Leptospirales</taxon>
        <taxon>Leptospiraceae</taxon>
        <taxon>Leptospira</taxon>
    </lineage>
</organism>
<sequence length="54" mass="6591">MVDEMEKDFQDYLKFYFSKEISLGRNRNGRTPYQFFLDGFLELEKEEDQQSKIS</sequence>
<evidence type="ECO:0000313" key="1">
    <source>
        <dbReference type="EMBL" id="EOQ96379.1"/>
    </source>
</evidence>
<reference evidence="1" key="1">
    <citation type="submission" date="2013-04" db="EMBL/GenBank/DDBJ databases">
        <authorList>
            <person name="Harkins D.M."/>
            <person name="Durkin A.S."/>
            <person name="Brinkac L.M."/>
            <person name="Haft D.H."/>
            <person name="Selengut J.D."/>
            <person name="Sanka R."/>
            <person name="DePew J."/>
            <person name="Purushe J."/>
            <person name="Galloway R.L."/>
            <person name="Vinetz J.M."/>
            <person name="Sutton G.G."/>
            <person name="Nierman W.C."/>
            <person name="Fouts D.E."/>
        </authorList>
    </citation>
    <scope>NUCLEOTIDE SEQUENCE [LARGE SCALE GENOMIC DNA]</scope>
    <source>
        <strain evidence="1">CDC</strain>
    </source>
</reference>
<accession>R9A319</accession>
<dbReference type="EMBL" id="AOGZ02000014">
    <property type="protein sequence ID" value="EOQ96379.1"/>
    <property type="molecule type" value="Genomic_DNA"/>
</dbReference>
<protein>
    <submittedName>
        <fullName evidence="1">Uncharacterized protein</fullName>
    </submittedName>
</protein>
<keyword evidence="2" id="KW-1185">Reference proteome</keyword>
<evidence type="ECO:0000313" key="2">
    <source>
        <dbReference type="Proteomes" id="UP000013984"/>
    </source>
</evidence>
<name>R9A319_9LEPT</name>
<dbReference type="AlphaFoldDB" id="R9A319"/>